<dbReference type="Proteomes" id="UP000474104">
    <property type="component" value="Unassembled WGS sequence"/>
</dbReference>
<evidence type="ECO:0000313" key="2">
    <source>
        <dbReference type="EMBL" id="NDO72375.1"/>
    </source>
</evidence>
<name>N2A709_9FIRM</name>
<dbReference type="STRING" id="2044587.C824_03990"/>
<sequence>MRNFLEDLGKRLGETAESMTNKAGEAMEIQKLKSQIRTLERENDSDLAELGLAVYDQFKAGTEVGEEAAGLCEAIQSREESIAECLQKISDVKGDSQCEDCGKTVGKGMAYCPFCGHKMPEIVEEAAQEFAEAAEEKVEEAAEAVEDAVETVAEKTEEAVEAAAEKVEEAAEEAKTE</sequence>
<dbReference type="HOGENOM" id="CLU_085641_0_0_9"/>
<dbReference type="AlphaFoldDB" id="N2A709"/>
<dbReference type="EMBL" id="RHJS01000002">
    <property type="protein sequence ID" value="RRK30338.1"/>
    <property type="molecule type" value="Genomic_DNA"/>
</dbReference>
<dbReference type="Gene3D" id="1.10.287.700">
    <property type="entry name" value="Helix hairpin bin"/>
    <property type="match status" value="1"/>
</dbReference>
<accession>N2A709</accession>
<reference evidence="3" key="1">
    <citation type="submission" date="2018-10" db="EMBL/GenBank/DDBJ databases">
        <title>Schaedlerella arabinophila gen. nov. sp. nov., isolated from the mouse intestinal tract and comparative analysis with the genome of the closely related altered Schaedler flora strain ASF502.</title>
        <authorList>
            <person name="Miyake S."/>
            <person name="Soh M."/>
            <person name="Seedorf H."/>
        </authorList>
    </citation>
    <scope>NUCLEOTIDE SEQUENCE [LARGE SCALE GENOMIC DNA]</scope>
    <source>
        <strain evidence="3">DSM 106076</strain>
    </source>
</reference>
<feature type="coiled-coil region" evidence="1">
    <location>
        <begin position="22"/>
        <end position="49"/>
    </location>
</feature>
<evidence type="ECO:0000313" key="5">
    <source>
        <dbReference type="Proteomes" id="UP000474104"/>
    </source>
</evidence>
<dbReference type="OrthoDB" id="1986019at2"/>
<reference evidence="2 5" key="2">
    <citation type="submission" date="2019-07" db="EMBL/GenBank/DDBJ databases">
        <title>Draft genome sequences of 15 bacterial species constituting the stable defined intestinal microbiota of the GM15 gnotobiotic mouse model.</title>
        <authorList>
            <person name="Elie C."/>
            <person name="Mathieu A."/>
            <person name="Saliou A."/>
            <person name="Darnaud M."/>
            <person name="Leulier F."/>
            <person name="Tamellini A."/>
        </authorList>
    </citation>
    <scope>NUCLEOTIDE SEQUENCE [LARGE SCALE GENOMIC DNA]</scope>
    <source>
        <strain evidence="5">ASF 502</strain>
        <strain evidence="2">MD300</strain>
    </source>
</reference>
<organism evidence="3 4">
    <name type="scientific">Schaedlerella arabinosiphila</name>
    <dbReference type="NCBI Taxonomy" id="2044587"/>
    <lineage>
        <taxon>Bacteria</taxon>
        <taxon>Bacillati</taxon>
        <taxon>Bacillota</taxon>
        <taxon>Clostridia</taxon>
        <taxon>Lachnospirales</taxon>
        <taxon>Lachnospiraceae</taxon>
        <taxon>Schaedlerella</taxon>
    </lineage>
</organism>
<protein>
    <submittedName>
        <fullName evidence="3">Zinc ribbon domain-containing protein</fullName>
    </submittedName>
</protein>
<evidence type="ECO:0000313" key="3">
    <source>
        <dbReference type="EMBL" id="RRK30338.1"/>
    </source>
</evidence>
<evidence type="ECO:0000313" key="4">
    <source>
        <dbReference type="Proteomes" id="UP000274920"/>
    </source>
</evidence>
<feature type="coiled-coil region" evidence="1">
    <location>
        <begin position="123"/>
        <end position="177"/>
    </location>
</feature>
<dbReference type="Proteomes" id="UP000274920">
    <property type="component" value="Unassembled WGS sequence"/>
</dbReference>
<dbReference type="eggNOG" id="ENOG5033A9E">
    <property type="taxonomic scope" value="Bacteria"/>
</dbReference>
<accession>A0A3R8LVT4</accession>
<gene>
    <name evidence="3" type="ORF">EBB54_02320</name>
    <name evidence="2" type="ORF">FMM80_28630</name>
</gene>
<proteinExistence type="predicted"/>
<dbReference type="RefSeq" id="WP_004082797.1">
    <property type="nucleotide sequence ID" value="NZ_RHJS01000002.1"/>
</dbReference>
<keyword evidence="4" id="KW-1185">Reference proteome</keyword>
<dbReference type="EMBL" id="VIRB01000164">
    <property type="protein sequence ID" value="NDO72375.1"/>
    <property type="molecule type" value="Genomic_DNA"/>
</dbReference>
<keyword evidence="1" id="KW-0175">Coiled coil</keyword>
<evidence type="ECO:0000256" key="1">
    <source>
        <dbReference type="SAM" id="Coils"/>
    </source>
</evidence>
<comment type="caution">
    <text evidence="3">The sequence shown here is derived from an EMBL/GenBank/DDBJ whole genome shotgun (WGS) entry which is preliminary data.</text>
</comment>